<organism evidence="2 4">
    <name type="scientific">Mycobacteroides immunogenum</name>
    <dbReference type="NCBI Taxonomy" id="83262"/>
    <lineage>
        <taxon>Bacteria</taxon>
        <taxon>Bacillati</taxon>
        <taxon>Actinomycetota</taxon>
        <taxon>Actinomycetes</taxon>
        <taxon>Mycobacteriales</taxon>
        <taxon>Mycobacteriaceae</taxon>
        <taxon>Mycobacteroides</taxon>
    </lineage>
</organism>
<comment type="caution">
    <text evidence="2">The sequence shown here is derived from an EMBL/GenBank/DDBJ whole genome shotgun (WGS) entry which is preliminary data.</text>
</comment>
<name>A0A7V8LTN6_9MYCO</name>
<evidence type="ECO:0000313" key="3">
    <source>
        <dbReference type="EMBL" id="KPG37518.1"/>
    </source>
</evidence>
<evidence type="ECO:0000313" key="2">
    <source>
        <dbReference type="EMBL" id="KPG17787.1"/>
    </source>
</evidence>
<dbReference type="Pfam" id="PF13924">
    <property type="entry name" value="Lipocalin_5"/>
    <property type="match status" value="1"/>
</dbReference>
<gene>
    <name evidence="2" type="ORF">AN908_01090</name>
    <name evidence="3" type="ORF">AN912_00485</name>
</gene>
<sequence>MTDIRSRLIGGWRMIDMKTIKNGELHDLPIGPTEQCGGLLIYTESGLMSAALSLLSRPAFTDPSLGGGGIHEKAYAYDTFVSYCGTFEIDEDTATVHHRVQYASVPHFVGQDLRRACIFDGDILTLDTPPMKFNGEELASYVKWIRI</sequence>
<dbReference type="EMBL" id="LJFS01000001">
    <property type="protein sequence ID" value="KPG37518.1"/>
    <property type="molecule type" value="Genomic_DNA"/>
</dbReference>
<dbReference type="AlphaFoldDB" id="A0A7V8LTN6"/>
<feature type="domain" description="Lipocalin-like" evidence="1">
    <location>
        <begin position="9"/>
        <end position="146"/>
    </location>
</feature>
<accession>A0A7V8LTN6</accession>
<evidence type="ECO:0000313" key="4">
    <source>
        <dbReference type="Proteomes" id="UP000037843"/>
    </source>
</evidence>
<dbReference type="KEGG" id="miz:BAB75_26965"/>
<keyword evidence="5" id="KW-1185">Reference proteome</keyword>
<evidence type="ECO:0000313" key="5">
    <source>
        <dbReference type="Proteomes" id="UP000037962"/>
    </source>
</evidence>
<dbReference type="RefSeq" id="WP_043078287.1">
    <property type="nucleotide sequence ID" value="NZ_CP011530.1"/>
</dbReference>
<dbReference type="EMBL" id="LJFO01000001">
    <property type="protein sequence ID" value="KPG17787.1"/>
    <property type="molecule type" value="Genomic_DNA"/>
</dbReference>
<dbReference type="OrthoDB" id="118834at2"/>
<dbReference type="Proteomes" id="UP000037843">
    <property type="component" value="Unassembled WGS sequence"/>
</dbReference>
<reference evidence="4 5" key="1">
    <citation type="submission" date="2015-09" db="EMBL/GenBank/DDBJ databases">
        <title>Genome Sequences of Mycobacterium immunogenum Isolates, Recuperated from a Chloraminated Drinking Water Distribution System Simulator Subjected to Episodes of Nitrification.</title>
        <authorList>
            <person name="Gomez-Alvarez V."/>
            <person name="Revetta R.P."/>
        </authorList>
    </citation>
    <scope>NUCLEOTIDE SEQUENCE [LARGE SCALE GENOMIC DNA]</scope>
    <source>
        <strain evidence="2 4">H008</strain>
        <strain evidence="3 5">H076</strain>
    </source>
</reference>
<evidence type="ECO:0000259" key="1">
    <source>
        <dbReference type="Pfam" id="PF13924"/>
    </source>
</evidence>
<dbReference type="GeneID" id="45767514"/>
<proteinExistence type="predicted"/>
<dbReference type="Proteomes" id="UP000037962">
    <property type="component" value="Unassembled WGS sequence"/>
</dbReference>
<dbReference type="InterPro" id="IPR024311">
    <property type="entry name" value="Lipocalin-like"/>
</dbReference>
<protein>
    <recommendedName>
        <fullName evidence="1">Lipocalin-like domain-containing protein</fullName>
    </recommendedName>
</protein>